<dbReference type="Gene3D" id="1.10.287.950">
    <property type="entry name" value="Methyl-accepting chemotaxis protein"/>
    <property type="match status" value="1"/>
</dbReference>
<feature type="transmembrane region" description="Helical" evidence="4">
    <location>
        <begin position="152"/>
        <end position="185"/>
    </location>
</feature>
<keyword evidence="2 3" id="KW-0807">Transducer</keyword>
<keyword evidence="4" id="KW-1133">Transmembrane helix</keyword>
<dbReference type="CDD" id="cd00130">
    <property type="entry name" value="PAS"/>
    <property type="match status" value="1"/>
</dbReference>
<feature type="domain" description="Methyl-accepting transducer" evidence="5">
    <location>
        <begin position="243"/>
        <end position="479"/>
    </location>
</feature>
<dbReference type="CDD" id="cd11386">
    <property type="entry name" value="MCP_signal"/>
    <property type="match status" value="1"/>
</dbReference>
<dbReference type="Gene3D" id="3.30.450.20">
    <property type="entry name" value="PAS domain"/>
    <property type="match status" value="1"/>
</dbReference>
<sequence length="525" mass="58176">MRNNKSLKNEEVHFDESQELVSTTDLRGVITYANQEFCIIAGYTSEELIGKNHNIVRHPDMPKAAFKEMWEILKQGHSWRGMVKNRCKDGRYYWVDAFVTPIFEHGQLIGYQSVRTKPSQQLKQQAQDLYNKINAGKSLFSLKEQTTIRQSISFVCVLLWLIYIALFGSLSIALINLFICCLVIALNYEELIVTPKILRDQKAKSDSVSRYIYSGYNPHSISDYREQMISAKLRTVLGRMKDSTLSFNNIATDLDKQSAMTEKGIAAQGERLEQIASAMAQMSSTIGEISNSTTETADKVNLTHQSCSDIKNHIAENSIMVSDLATQVEQAATTASSLASEADKIGQVMSEIEGIADQTNLLALNAAIEAARAGEHGRGFAVVADEVRTLSSRTQNATTQIHSSIKEIQDTLFSWSKVMQSTKTQADTCVDTTAKTQIELDGIFVQISEISQLAIQISTAAEEQQVVSNDIGNNVSQIKGFGDENLNLSFNVAKGAAELVEGSRKVNDLLLTFKVRGFKSEVHNV</sequence>
<evidence type="ECO:0000256" key="2">
    <source>
        <dbReference type="ARBA" id="ARBA00023224"/>
    </source>
</evidence>
<dbReference type="NCBIfam" id="TIGR00229">
    <property type="entry name" value="sensory_box"/>
    <property type="match status" value="1"/>
</dbReference>
<dbReference type="PANTHER" id="PTHR32089:SF52">
    <property type="entry name" value="CHEMOTAXIS SIGNAL TRANSDUCTION SYSTEM METHYL ACCEPTING SENSORY TRANSDUCER WITH PAS SENSORY DOMAIN"/>
    <property type="match status" value="1"/>
</dbReference>
<dbReference type="Pfam" id="PF08447">
    <property type="entry name" value="PAS_3"/>
    <property type="match status" value="1"/>
</dbReference>
<evidence type="ECO:0000313" key="7">
    <source>
        <dbReference type="EMBL" id="KAA1156587.1"/>
    </source>
</evidence>
<protein>
    <submittedName>
        <fullName evidence="7">PAS domain S-box protein</fullName>
    </submittedName>
</protein>
<dbReference type="PROSITE" id="PS50111">
    <property type="entry name" value="CHEMOTAXIS_TRANSDUC_2"/>
    <property type="match status" value="1"/>
</dbReference>
<dbReference type="SUPFAM" id="SSF58104">
    <property type="entry name" value="Methyl-accepting chemotaxis protein (MCP) signaling domain"/>
    <property type="match status" value="1"/>
</dbReference>
<dbReference type="SUPFAM" id="SSF55785">
    <property type="entry name" value="PYP-like sensor domain (PAS domain)"/>
    <property type="match status" value="1"/>
</dbReference>
<feature type="domain" description="PAS" evidence="6">
    <location>
        <begin position="25"/>
        <end position="76"/>
    </location>
</feature>
<dbReference type="SMART" id="SM00086">
    <property type="entry name" value="PAC"/>
    <property type="match status" value="1"/>
</dbReference>
<dbReference type="Pfam" id="PF00015">
    <property type="entry name" value="MCPsignal"/>
    <property type="match status" value="1"/>
</dbReference>
<evidence type="ECO:0000259" key="6">
    <source>
        <dbReference type="PROSITE" id="PS50112"/>
    </source>
</evidence>
<organism evidence="7 8">
    <name type="scientific">Pseudoalteromonas fuliginea</name>
    <dbReference type="NCBI Taxonomy" id="1872678"/>
    <lineage>
        <taxon>Bacteria</taxon>
        <taxon>Pseudomonadati</taxon>
        <taxon>Pseudomonadota</taxon>
        <taxon>Gammaproteobacteria</taxon>
        <taxon>Alteromonadales</taxon>
        <taxon>Pseudoalteromonadaceae</taxon>
        <taxon>Pseudoalteromonas</taxon>
    </lineage>
</organism>
<dbReference type="PANTHER" id="PTHR32089">
    <property type="entry name" value="METHYL-ACCEPTING CHEMOTAXIS PROTEIN MCPB"/>
    <property type="match status" value="1"/>
</dbReference>
<evidence type="ECO:0000256" key="1">
    <source>
        <dbReference type="ARBA" id="ARBA00004370"/>
    </source>
</evidence>
<dbReference type="InterPro" id="IPR001610">
    <property type="entry name" value="PAC"/>
</dbReference>
<proteinExistence type="predicted"/>
<keyword evidence="8" id="KW-1185">Reference proteome</keyword>
<dbReference type="InterPro" id="IPR035965">
    <property type="entry name" value="PAS-like_dom_sf"/>
</dbReference>
<keyword evidence="4" id="KW-0812">Transmembrane</keyword>
<evidence type="ECO:0000256" key="3">
    <source>
        <dbReference type="PROSITE-ProRule" id="PRU00284"/>
    </source>
</evidence>
<keyword evidence="4" id="KW-0472">Membrane</keyword>
<evidence type="ECO:0000259" key="5">
    <source>
        <dbReference type="PROSITE" id="PS50111"/>
    </source>
</evidence>
<dbReference type="InterPro" id="IPR000014">
    <property type="entry name" value="PAS"/>
</dbReference>
<dbReference type="InterPro" id="IPR013655">
    <property type="entry name" value="PAS_fold_3"/>
</dbReference>
<reference evidence="7 8" key="1">
    <citation type="submission" date="2019-01" db="EMBL/GenBank/DDBJ databases">
        <title>Genome sequences of marine Pseudoalteromonas species.</title>
        <authorList>
            <person name="Boraston A.B."/>
            <person name="Hehemann J.-H."/>
            <person name="Vickers C.J."/>
            <person name="Salama-Alber O."/>
            <person name="Abe K."/>
            <person name="Hettle A.J."/>
        </authorList>
    </citation>
    <scope>NUCLEOTIDE SEQUENCE [LARGE SCALE GENOMIC DNA]</scope>
    <source>
        <strain evidence="7 8">PS47</strain>
    </source>
</reference>
<comment type="caution">
    <text evidence="7">The sequence shown here is derived from an EMBL/GenBank/DDBJ whole genome shotgun (WGS) entry which is preliminary data.</text>
</comment>
<dbReference type="SMART" id="SM00283">
    <property type="entry name" value="MA"/>
    <property type="match status" value="1"/>
</dbReference>
<dbReference type="EMBL" id="SEUJ01000068">
    <property type="protein sequence ID" value="KAA1156587.1"/>
    <property type="molecule type" value="Genomic_DNA"/>
</dbReference>
<dbReference type="RefSeq" id="WP_149605883.1">
    <property type="nucleotide sequence ID" value="NZ_SEUJ01000068.1"/>
</dbReference>
<evidence type="ECO:0000256" key="4">
    <source>
        <dbReference type="SAM" id="Phobius"/>
    </source>
</evidence>
<dbReference type="InterPro" id="IPR004089">
    <property type="entry name" value="MCPsignal_dom"/>
</dbReference>
<dbReference type="PROSITE" id="PS50112">
    <property type="entry name" value="PAS"/>
    <property type="match status" value="1"/>
</dbReference>
<gene>
    <name evidence="7" type="ORF">EU509_09340</name>
</gene>
<dbReference type="Proteomes" id="UP000322915">
    <property type="component" value="Unassembled WGS sequence"/>
</dbReference>
<comment type="subcellular location">
    <subcellularLocation>
        <location evidence="1">Membrane</location>
    </subcellularLocation>
</comment>
<dbReference type="SMART" id="SM00091">
    <property type="entry name" value="PAS"/>
    <property type="match status" value="1"/>
</dbReference>
<evidence type="ECO:0000313" key="8">
    <source>
        <dbReference type="Proteomes" id="UP000322915"/>
    </source>
</evidence>
<accession>A0ABQ6RI93</accession>
<name>A0ABQ6RI93_9GAMM</name>